<organism evidence="12 13">
    <name type="scientific">Spirulina subsalsa FACHB-351</name>
    <dbReference type="NCBI Taxonomy" id="234711"/>
    <lineage>
        <taxon>Bacteria</taxon>
        <taxon>Bacillati</taxon>
        <taxon>Cyanobacteriota</taxon>
        <taxon>Cyanophyceae</taxon>
        <taxon>Spirulinales</taxon>
        <taxon>Spirulinaceae</taxon>
        <taxon>Spirulina</taxon>
    </lineage>
</organism>
<evidence type="ECO:0000313" key="13">
    <source>
        <dbReference type="Proteomes" id="UP001526426"/>
    </source>
</evidence>
<dbReference type="Proteomes" id="UP001526426">
    <property type="component" value="Unassembled WGS sequence"/>
</dbReference>
<sequence>MSRIQPNSPPQYLTGHFIVFEGGEGAGKTTQIERSRLWLQKQLSLDTPILVTREPGGSPLGQALRHILLEGESIPDLTELLLYAADRAHHVAEVLQPALAEGAIILCDRFTDSTIAYQGYGRGLDLTLIEQLNRIASQGLESSLTLWLDVEVERGLARTHQRGKRDRLDQADLAFHQRVQQGFRTLAAQFPQRIIPIDANGSEEQVATKIQEILTKWFNA</sequence>
<comment type="caution">
    <text evidence="12">The sequence shown here is derived from an EMBL/GenBank/DDBJ whole genome shotgun (WGS) entry which is preliminary data.</text>
</comment>
<evidence type="ECO:0000313" key="12">
    <source>
        <dbReference type="EMBL" id="MCW6034673.1"/>
    </source>
</evidence>
<evidence type="ECO:0000256" key="10">
    <source>
        <dbReference type="HAMAP-Rule" id="MF_00165"/>
    </source>
</evidence>
<dbReference type="EMBL" id="JAIHOM010000001">
    <property type="protein sequence ID" value="MCW6034673.1"/>
    <property type="molecule type" value="Genomic_DNA"/>
</dbReference>
<dbReference type="PANTHER" id="PTHR10344:SF4">
    <property type="entry name" value="UMP-CMP KINASE 2, MITOCHONDRIAL"/>
    <property type="match status" value="1"/>
</dbReference>
<evidence type="ECO:0000256" key="6">
    <source>
        <dbReference type="ARBA" id="ARBA00022741"/>
    </source>
</evidence>
<feature type="domain" description="Thymidylate kinase-like" evidence="11">
    <location>
        <begin position="20"/>
        <end position="210"/>
    </location>
</feature>
<dbReference type="RefSeq" id="WP_265262324.1">
    <property type="nucleotide sequence ID" value="NZ_JAIHOM010000001.1"/>
</dbReference>
<keyword evidence="8 10" id="KW-0067">ATP-binding</keyword>
<evidence type="ECO:0000256" key="3">
    <source>
        <dbReference type="ARBA" id="ARBA00017144"/>
    </source>
</evidence>
<dbReference type="InterPro" id="IPR039430">
    <property type="entry name" value="Thymidylate_kin-like_dom"/>
</dbReference>
<protein>
    <recommendedName>
        <fullName evidence="3 10">Thymidylate kinase</fullName>
        <ecNumber evidence="2 10">2.7.4.9</ecNumber>
    </recommendedName>
    <alternativeName>
        <fullName evidence="10">dTMP kinase</fullName>
    </alternativeName>
</protein>
<evidence type="ECO:0000256" key="2">
    <source>
        <dbReference type="ARBA" id="ARBA00012980"/>
    </source>
</evidence>
<evidence type="ECO:0000256" key="9">
    <source>
        <dbReference type="ARBA" id="ARBA00048743"/>
    </source>
</evidence>
<keyword evidence="13" id="KW-1185">Reference proteome</keyword>
<comment type="similarity">
    <text evidence="1 10">Belongs to the thymidylate kinase family.</text>
</comment>
<gene>
    <name evidence="10 12" type="primary">tmk</name>
    <name evidence="12" type="ORF">K4A83_00070</name>
</gene>
<dbReference type="CDD" id="cd01672">
    <property type="entry name" value="TMPK"/>
    <property type="match status" value="1"/>
</dbReference>
<evidence type="ECO:0000259" key="11">
    <source>
        <dbReference type="Pfam" id="PF02223"/>
    </source>
</evidence>
<keyword evidence="5 10" id="KW-0545">Nucleotide biosynthesis</keyword>
<keyword evidence="4 10" id="KW-0808">Transferase</keyword>
<dbReference type="InterPro" id="IPR018095">
    <property type="entry name" value="Thymidylate_kin_CS"/>
</dbReference>
<dbReference type="InterPro" id="IPR018094">
    <property type="entry name" value="Thymidylate_kinase"/>
</dbReference>
<comment type="function">
    <text evidence="10">Phosphorylation of dTMP to form dTDP in both de novo and salvage pathways of dTTP synthesis.</text>
</comment>
<dbReference type="PANTHER" id="PTHR10344">
    <property type="entry name" value="THYMIDYLATE KINASE"/>
    <property type="match status" value="1"/>
</dbReference>
<evidence type="ECO:0000256" key="4">
    <source>
        <dbReference type="ARBA" id="ARBA00022679"/>
    </source>
</evidence>
<reference evidence="12 13" key="1">
    <citation type="submission" date="2021-08" db="EMBL/GenBank/DDBJ databases">
        <title>Draft genome sequence of Spirulina subsalsa with high tolerance to salinity and hype-accumulation of phycocyanin.</title>
        <authorList>
            <person name="Pei H."/>
            <person name="Jiang L."/>
        </authorList>
    </citation>
    <scope>NUCLEOTIDE SEQUENCE [LARGE SCALE GENOMIC DNA]</scope>
    <source>
        <strain evidence="12 13">FACHB-351</strain>
    </source>
</reference>
<dbReference type="InterPro" id="IPR027417">
    <property type="entry name" value="P-loop_NTPase"/>
</dbReference>
<feature type="binding site" evidence="10">
    <location>
        <begin position="22"/>
        <end position="29"/>
    </location>
    <ligand>
        <name>ATP</name>
        <dbReference type="ChEBI" id="CHEBI:30616"/>
    </ligand>
</feature>
<dbReference type="HAMAP" id="MF_00165">
    <property type="entry name" value="Thymidylate_kinase"/>
    <property type="match status" value="1"/>
</dbReference>
<keyword evidence="6 10" id="KW-0547">Nucleotide-binding</keyword>
<evidence type="ECO:0000256" key="7">
    <source>
        <dbReference type="ARBA" id="ARBA00022777"/>
    </source>
</evidence>
<dbReference type="Pfam" id="PF02223">
    <property type="entry name" value="Thymidylate_kin"/>
    <property type="match status" value="1"/>
</dbReference>
<evidence type="ECO:0000256" key="8">
    <source>
        <dbReference type="ARBA" id="ARBA00022840"/>
    </source>
</evidence>
<evidence type="ECO:0000256" key="5">
    <source>
        <dbReference type="ARBA" id="ARBA00022727"/>
    </source>
</evidence>
<name>A0ABT3KZH7_9CYAN</name>
<accession>A0ABT3KZH7</accession>
<dbReference type="PROSITE" id="PS01331">
    <property type="entry name" value="THYMIDYLATE_KINASE"/>
    <property type="match status" value="1"/>
</dbReference>
<proteinExistence type="inferred from homology"/>
<keyword evidence="7 10" id="KW-0418">Kinase</keyword>
<dbReference type="EC" id="2.7.4.9" evidence="2 10"/>
<dbReference type="Gene3D" id="3.40.50.300">
    <property type="entry name" value="P-loop containing nucleotide triphosphate hydrolases"/>
    <property type="match status" value="1"/>
</dbReference>
<dbReference type="GO" id="GO:0004798">
    <property type="term" value="F:dTMP kinase activity"/>
    <property type="evidence" value="ECO:0007669"/>
    <property type="project" value="UniProtKB-EC"/>
</dbReference>
<comment type="catalytic activity">
    <reaction evidence="9 10">
        <text>dTMP + ATP = dTDP + ADP</text>
        <dbReference type="Rhea" id="RHEA:13517"/>
        <dbReference type="ChEBI" id="CHEBI:30616"/>
        <dbReference type="ChEBI" id="CHEBI:58369"/>
        <dbReference type="ChEBI" id="CHEBI:63528"/>
        <dbReference type="ChEBI" id="CHEBI:456216"/>
        <dbReference type="EC" id="2.7.4.9"/>
    </reaction>
</comment>
<evidence type="ECO:0000256" key="1">
    <source>
        <dbReference type="ARBA" id="ARBA00009776"/>
    </source>
</evidence>
<dbReference type="NCBIfam" id="TIGR00041">
    <property type="entry name" value="DTMP_kinase"/>
    <property type="match status" value="1"/>
</dbReference>
<dbReference type="SUPFAM" id="SSF52540">
    <property type="entry name" value="P-loop containing nucleoside triphosphate hydrolases"/>
    <property type="match status" value="1"/>
</dbReference>